<protein>
    <submittedName>
        <fullName evidence="11">ABC transporter, ATP-binding protein, MsbA family (Modular protein)</fullName>
        <ecNumber evidence="11">3.6.3.44</ecNumber>
    </submittedName>
</protein>
<dbReference type="PROSITE" id="PS50929">
    <property type="entry name" value="ABC_TM1F"/>
    <property type="match status" value="1"/>
</dbReference>
<dbReference type="InterPro" id="IPR003593">
    <property type="entry name" value="AAA+_ATPase"/>
</dbReference>
<reference evidence="11 12" key="1">
    <citation type="journal article" date="2008" name="J. Bacteriol.">
        <title>'Candidatus Cloacamonas acidaminovorans': genome sequence reconstruction provides a first glimpse of a new bacterial division.</title>
        <authorList>
            <person name="Pelletier E."/>
            <person name="Kreimeyer A."/>
            <person name="Bocs S."/>
            <person name="Rouy Z."/>
            <person name="Gyapay G."/>
            <person name="Chouari R."/>
            <person name="Riviere D."/>
            <person name="Ganesan A."/>
            <person name="Daegelen P."/>
            <person name="Sghir A."/>
            <person name="Cohen G.N."/>
            <person name="Medigue C."/>
            <person name="Weissenbach J."/>
            <person name="Le Paslier D."/>
        </authorList>
    </citation>
    <scope>NUCLEOTIDE SEQUENCE [LARGE SCALE GENOMIC DNA]</scope>
    <source>
        <strain evidence="12">Evry</strain>
    </source>
</reference>
<dbReference type="Gene3D" id="3.40.50.300">
    <property type="entry name" value="P-loop containing nucleotide triphosphate hydrolases"/>
    <property type="match status" value="1"/>
</dbReference>
<dbReference type="PANTHER" id="PTHR43394:SF1">
    <property type="entry name" value="ATP-BINDING CASSETTE SUB-FAMILY B MEMBER 10, MITOCHONDRIAL"/>
    <property type="match status" value="1"/>
</dbReference>
<evidence type="ECO:0000259" key="10">
    <source>
        <dbReference type="PROSITE" id="PS50929"/>
    </source>
</evidence>
<evidence type="ECO:0000256" key="3">
    <source>
        <dbReference type="ARBA" id="ARBA00022692"/>
    </source>
</evidence>
<dbReference type="EC" id="3.6.3.44" evidence="11"/>
<dbReference type="InterPro" id="IPR011527">
    <property type="entry name" value="ABC1_TM_dom"/>
</dbReference>
<dbReference type="KEGG" id="caci:CLOAM0412"/>
<evidence type="ECO:0000256" key="1">
    <source>
        <dbReference type="ARBA" id="ARBA00004651"/>
    </source>
</evidence>
<dbReference type="InterPro" id="IPR027417">
    <property type="entry name" value="P-loop_NTPase"/>
</dbReference>
<dbReference type="InterPro" id="IPR017871">
    <property type="entry name" value="ABC_transporter-like_CS"/>
</dbReference>
<feature type="domain" description="ABC transmembrane type-1" evidence="10">
    <location>
        <begin position="46"/>
        <end position="382"/>
    </location>
</feature>
<sequence>MPLFSCQQLLAFFCGLIMAMKRKIKNRWNNIILIFRMMLRYWHYMLAGFISMLLFALFNGVSVTLVIPLFDYVFKPNKINLLYTDFSSFLVALGEMLKQHISSSGGFFPAIQNYSALWEDAKVLMLQTDSLSLLYLLCIAVFLVILFKNVFYLLHKIFFNSVRGRTIRDIRNYMFSRYLNQSLTFFSRHRIGDAIVRMVGDVEIVSEQLINSFVNVIREVITVLVFARIAYLLNPVLLLYSIVILPVFSLTIGFLGKKIKKYSKRIQEQLSNLFSNVEEVLNSMKIVQAFRHEQYEKKNFEAINNKHYHMWFKAQYYGTLSTPISELNTAITGIIVIIIGGKMILTPGSSFSLGDFTAFLFALFSMLHPLKVITQVYTDIRKALVSLDRIGLVLNQESRIQDKPDAITKETFDREITFENVTFGYKETKPVLKNFSLTIPKGSKVAFVGASGGGKTTIANLMNRLYDVTYGAIKIDGIDIRDIKLDNLRKFFGVVTQDSILFSKSIKENIAYGSQDEVSDEQIIKAAQIANAEEFINEMPNKYDEVLGSKGSDLSGGQKQRLCIARAIVGDPPILIFDEATSALDTDSEQKVQMAIDKATQNRTVILIAHRLSTILKADKIVVLEKGKIVGMGTHQELMQNCPRYQHLYNLQQGK</sequence>
<keyword evidence="3 8" id="KW-0812">Transmembrane</keyword>
<keyword evidence="4" id="KW-0547">Nucleotide-binding</keyword>
<keyword evidence="12" id="KW-1185">Reference proteome</keyword>
<dbReference type="InterPro" id="IPR039421">
    <property type="entry name" value="Type_1_exporter"/>
</dbReference>
<dbReference type="AlphaFoldDB" id="B0VG92"/>
<dbReference type="SMART" id="SM00382">
    <property type="entry name" value="AAA"/>
    <property type="match status" value="1"/>
</dbReference>
<proteinExistence type="predicted"/>
<dbReference type="CDD" id="cd18552">
    <property type="entry name" value="ABC_6TM_MsbA_like"/>
    <property type="match status" value="1"/>
</dbReference>
<dbReference type="GO" id="GO:0005524">
    <property type="term" value="F:ATP binding"/>
    <property type="evidence" value="ECO:0007669"/>
    <property type="project" value="UniProtKB-KW"/>
</dbReference>
<dbReference type="Proteomes" id="UP000002019">
    <property type="component" value="Chromosome"/>
</dbReference>
<accession>B0VG92</accession>
<dbReference type="InterPro" id="IPR003439">
    <property type="entry name" value="ABC_transporter-like_ATP-bd"/>
</dbReference>
<dbReference type="Pfam" id="PF00664">
    <property type="entry name" value="ABC_membrane"/>
    <property type="match status" value="1"/>
</dbReference>
<name>B0VG92_CLOAI</name>
<feature type="transmembrane region" description="Helical" evidence="8">
    <location>
        <begin position="237"/>
        <end position="256"/>
    </location>
</feature>
<dbReference type="SUPFAM" id="SSF52540">
    <property type="entry name" value="P-loop containing nucleoside triphosphate hydrolases"/>
    <property type="match status" value="1"/>
</dbReference>
<keyword evidence="6 8" id="KW-1133">Transmembrane helix</keyword>
<evidence type="ECO:0000256" key="8">
    <source>
        <dbReference type="SAM" id="Phobius"/>
    </source>
</evidence>
<comment type="subcellular location">
    <subcellularLocation>
        <location evidence="1">Cell membrane</location>
        <topology evidence="1">Multi-pass membrane protein</topology>
    </subcellularLocation>
</comment>
<evidence type="ECO:0000313" key="12">
    <source>
        <dbReference type="Proteomes" id="UP000002019"/>
    </source>
</evidence>
<feature type="domain" description="ABC transporter" evidence="9">
    <location>
        <begin position="416"/>
        <end position="651"/>
    </location>
</feature>
<dbReference type="PROSITE" id="PS00211">
    <property type="entry name" value="ABC_TRANSPORTER_1"/>
    <property type="match status" value="1"/>
</dbReference>
<dbReference type="GO" id="GO:0016887">
    <property type="term" value="F:ATP hydrolysis activity"/>
    <property type="evidence" value="ECO:0007669"/>
    <property type="project" value="InterPro"/>
</dbReference>
<evidence type="ECO:0000256" key="5">
    <source>
        <dbReference type="ARBA" id="ARBA00022840"/>
    </source>
</evidence>
<dbReference type="HOGENOM" id="CLU_000604_84_3_0"/>
<gene>
    <name evidence="11" type="ordered locus">CLOAM0412</name>
</gene>
<dbReference type="Gene3D" id="1.20.1560.10">
    <property type="entry name" value="ABC transporter type 1, transmembrane domain"/>
    <property type="match status" value="1"/>
</dbReference>
<dbReference type="SUPFAM" id="SSF90123">
    <property type="entry name" value="ABC transporter transmembrane region"/>
    <property type="match status" value="1"/>
</dbReference>
<keyword evidence="7 8" id="KW-0472">Membrane</keyword>
<feature type="transmembrane region" description="Helical" evidence="8">
    <location>
        <begin position="133"/>
        <end position="154"/>
    </location>
</feature>
<keyword evidence="11" id="KW-0378">Hydrolase</keyword>
<keyword evidence="2" id="KW-0813">Transport</keyword>
<dbReference type="PROSITE" id="PS50893">
    <property type="entry name" value="ABC_TRANSPORTER_2"/>
    <property type="match status" value="1"/>
</dbReference>
<dbReference type="STRING" id="459349.CLOAM0412"/>
<evidence type="ECO:0000259" key="9">
    <source>
        <dbReference type="PROSITE" id="PS50893"/>
    </source>
</evidence>
<keyword evidence="5 11" id="KW-0067">ATP-binding</keyword>
<dbReference type="eggNOG" id="COG1132">
    <property type="taxonomic scope" value="Bacteria"/>
</dbReference>
<dbReference type="InterPro" id="IPR036640">
    <property type="entry name" value="ABC1_TM_sf"/>
</dbReference>
<dbReference type="PANTHER" id="PTHR43394">
    <property type="entry name" value="ATP-DEPENDENT PERMEASE MDL1, MITOCHONDRIAL"/>
    <property type="match status" value="1"/>
</dbReference>
<dbReference type="FunFam" id="3.40.50.300:FF:000287">
    <property type="entry name" value="Multidrug ABC transporter ATP-binding protein"/>
    <property type="match status" value="1"/>
</dbReference>
<dbReference type="EMBL" id="CU466930">
    <property type="protein sequence ID" value="CAO80315.1"/>
    <property type="molecule type" value="Genomic_DNA"/>
</dbReference>
<organism evidence="11 12">
    <name type="scientific">Cloacimonas acidaminovorans (strain Evry)</name>
    <dbReference type="NCBI Taxonomy" id="459349"/>
    <lineage>
        <taxon>Bacteria</taxon>
        <taxon>Pseudomonadati</taxon>
        <taxon>Candidatus Cloacimonadota</taxon>
        <taxon>Candidatus Cloacimonadia</taxon>
        <taxon>Candidatus Cloacimonadales</taxon>
        <taxon>Candidatus Cloacimonadaceae</taxon>
        <taxon>Candidatus Cloacimonas</taxon>
    </lineage>
</organism>
<evidence type="ECO:0000256" key="7">
    <source>
        <dbReference type="ARBA" id="ARBA00023136"/>
    </source>
</evidence>
<feature type="transmembrane region" description="Helical" evidence="8">
    <location>
        <begin position="43"/>
        <end position="67"/>
    </location>
</feature>
<evidence type="ECO:0000256" key="6">
    <source>
        <dbReference type="ARBA" id="ARBA00022989"/>
    </source>
</evidence>
<dbReference type="Pfam" id="PF00005">
    <property type="entry name" value="ABC_tran"/>
    <property type="match status" value="1"/>
</dbReference>
<dbReference type="GO" id="GO:0015421">
    <property type="term" value="F:ABC-type oligopeptide transporter activity"/>
    <property type="evidence" value="ECO:0007669"/>
    <property type="project" value="TreeGrafter"/>
</dbReference>
<dbReference type="GO" id="GO:0005886">
    <property type="term" value="C:plasma membrane"/>
    <property type="evidence" value="ECO:0007669"/>
    <property type="project" value="UniProtKB-SubCell"/>
</dbReference>
<evidence type="ECO:0000313" key="11">
    <source>
        <dbReference type="EMBL" id="CAO80315.1"/>
    </source>
</evidence>
<evidence type="ECO:0000256" key="2">
    <source>
        <dbReference type="ARBA" id="ARBA00022448"/>
    </source>
</evidence>
<evidence type="ECO:0000256" key="4">
    <source>
        <dbReference type="ARBA" id="ARBA00022741"/>
    </source>
</evidence>